<sequence>MRDMPLTSFAGSAMESPFATEILPVSKKFLTEVIAGSTDLSGVAATKLAGDIIEAIKTEIVQSGRFTIPDFGAFIVRETPKRTGLNPKTGEKVQIKAGATVRFKASPSLKTAALGGVKKAKRKAAKG</sequence>
<dbReference type="InterPro" id="IPR000119">
    <property type="entry name" value="Hist_DNA-bd"/>
</dbReference>
<dbReference type="Pfam" id="PF00216">
    <property type="entry name" value="Bac_DNA_binding"/>
    <property type="match status" value="1"/>
</dbReference>
<name>A0A917NSS9_9PROT</name>
<evidence type="ECO:0008006" key="7">
    <source>
        <dbReference type="Google" id="ProtNLM"/>
    </source>
</evidence>
<protein>
    <recommendedName>
        <fullName evidence="7">HU family DNA-binding protein</fullName>
    </recommendedName>
</protein>
<accession>A0A917NSS9</accession>
<dbReference type="EMBL" id="BMKW01000007">
    <property type="protein sequence ID" value="GGJ21569.1"/>
    <property type="molecule type" value="Genomic_DNA"/>
</dbReference>
<dbReference type="PANTHER" id="PTHR33175:SF3">
    <property type="entry name" value="DNA-BINDING PROTEIN HU-BETA"/>
    <property type="match status" value="1"/>
</dbReference>
<dbReference type="InterPro" id="IPR010992">
    <property type="entry name" value="IHF-like_DNA-bd_dom_sf"/>
</dbReference>
<reference evidence="5" key="1">
    <citation type="journal article" date="2014" name="Int. J. Syst. Evol. Microbiol.">
        <title>Complete genome sequence of Corynebacterium casei LMG S-19264T (=DSM 44701T), isolated from a smear-ripened cheese.</title>
        <authorList>
            <consortium name="US DOE Joint Genome Institute (JGI-PGF)"/>
            <person name="Walter F."/>
            <person name="Albersmeier A."/>
            <person name="Kalinowski J."/>
            <person name="Ruckert C."/>
        </authorList>
    </citation>
    <scope>NUCLEOTIDE SEQUENCE</scope>
    <source>
        <strain evidence="5">CGMCC 1.3617</strain>
    </source>
</reference>
<gene>
    <name evidence="5" type="ORF">GCM10011320_31090</name>
</gene>
<organism evidence="5 6">
    <name type="scientific">Neoroseomonas lacus</name>
    <dbReference type="NCBI Taxonomy" id="287609"/>
    <lineage>
        <taxon>Bacteria</taxon>
        <taxon>Pseudomonadati</taxon>
        <taxon>Pseudomonadota</taxon>
        <taxon>Alphaproteobacteria</taxon>
        <taxon>Acetobacterales</taxon>
        <taxon>Acetobacteraceae</taxon>
        <taxon>Neoroseomonas</taxon>
    </lineage>
</organism>
<evidence type="ECO:0000256" key="3">
    <source>
        <dbReference type="ARBA" id="ARBA00023125"/>
    </source>
</evidence>
<dbReference type="GO" id="GO:0030261">
    <property type="term" value="P:chromosome condensation"/>
    <property type="evidence" value="ECO:0007669"/>
    <property type="project" value="UniProtKB-KW"/>
</dbReference>
<proteinExistence type="inferred from homology"/>
<dbReference type="GO" id="GO:0030527">
    <property type="term" value="F:structural constituent of chromatin"/>
    <property type="evidence" value="ECO:0007669"/>
    <property type="project" value="InterPro"/>
</dbReference>
<evidence type="ECO:0000256" key="2">
    <source>
        <dbReference type="ARBA" id="ARBA00023067"/>
    </source>
</evidence>
<comment type="similarity">
    <text evidence="1 4">Belongs to the bacterial histone-like protein family.</text>
</comment>
<keyword evidence="3" id="KW-0238">DNA-binding</keyword>
<keyword evidence="2" id="KW-0226">DNA condensation</keyword>
<dbReference type="PANTHER" id="PTHR33175">
    <property type="entry name" value="DNA-BINDING PROTEIN HU"/>
    <property type="match status" value="1"/>
</dbReference>
<dbReference type="Proteomes" id="UP000661507">
    <property type="component" value="Unassembled WGS sequence"/>
</dbReference>
<keyword evidence="6" id="KW-1185">Reference proteome</keyword>
<evidence type="ECO:0000256" key="4">
    <source>
        <dbReference type="RuleBase" id="RU003939"/>
    </source>
</evidence>
<dbReference type="SMART" id="SM00411">
    <property type="entry name" value="BHL"/>
    <property type="match status" value="1"/>
</dbReference>
<dbReference type="Gene3D" id="4.10.520.10">
    <property type="entry name" value="IHF-like DNA-binding proteins"/>
    <property type="match status" value="1"/>
</dbReference>
<comment type="caution">
    <text evidence="5">The sequence shown here is derived from an EMBL/GenBank/DDBJ whole genome shotgun (WGS) entry which is preliminary data.</text>
</comment>
<evidence type="ECO:0000256" key="1">
    <source>
        <dbReference type="ARBA" id="ARBA00010529"/>
    </source>
</evidence>
<evidence type="ECO:0000313" key="6">
    <source>
        <dbReference type="Proteomes" id="UP000661507"/>
    </source>
</evidence>
<evidence type="ECO:0000313" key="5">
    <source>
        <dbReference type="EMBL" id="GGJ21569.1"/>
    </source>
</evidence>
<dbReference type="AlphaFoldDB" id="A0A917NSS9"/>
<dbReference type="PRINTS" id="PR01727">
    <property type="entry name" value="DNABINDINGHU"/>
</dbReference>
<dbReference type="SUPFAM" id="SSF47729">
    <property type="entry name" value="IHF-like DNA-binding proteins"/>
    <property type="match status" value="1"/>
</dbReference>
<dbReference type="GO" id="GO:0003677">
    <property type="term" value="F:DNA binding"/>
    <property type="evidence" value="ECO:0007669"/>
    <property type="project" value="UniProtKB-KW"/>
</dbReference>
<reference evidence="5" key="2">
    <citation type="submission" date="2020-09" db="EMBL/GenBank/DDBJ databases">
        <authorList>
            <person name="Sun Q."/>
            <person name="Zhou Y."/>
        </authorList>
    </citation>
    <scope>NUCLEOTIDE SEQUENCE</scope>
    <source>
        <strain evidence="5">CGMCC 1.3617</strain>
    </source>
</reference>